<dbReference type="Gene3D" id="3.40.710.10">
    <property type="entry name" value="DD-peptidase/beta-lactamase superfamily"/>
    <property type="match status" value="1"/>
</dbReference>
<keyword evidence="1" id="KW-0732">Signal</keyword>
<dbReference type="AlphaFoldDB" id="A0A9X2RIW0"/>
<organism evidence="3 4">
    <name type="scientific">Parvularcula maris</name>
    <dbReference type="NCBI Taxonomy" id="2965077"/>
    <lineage>
        <taxon>Bacteria</taxon>
        <taxon>Pseudomonadati</taxon>
        <taxon>Pseudomonadota</taxon>
        <taxon>Alphaproteobacteria</taxon>
        <taxon>Parvularculales</taxon>
        <taxon>Parvularculaceae</taxon>
        <taxon>Parvularcula</taxon>
    </lineage>
</organism>
<gene>
    <name evidence="3" type="ORF">NOG11_07655</name>
</gene>
<dbReference type="PANTHER" id="PTHR43283:SF18">
    <property type="match status" value="1"/>
</dbReference>
<dbReference type="EMBL" id="JANIBC010000004">
    <property type="protein sequence ID" value="MCQ8185266.1"/>
    <property type="molecule type" value="Genomic_DNA"/>
</dbReference>
<dbReference type="PANTHER" id="PTHR43283">
    <property type="entry name" value="BETA-LACTAMASE-RELATED"/>
    <property type="match status" value="1"/>
</dbReference>
<dbReference type="InterPro" id="IPR012338">
    <property type="entry name" value="Beta-lactam/transpept-like"/>
</dbReference>
<dbReference type="Proteomes" id="UP001142610">
    <property type="component" value="Unassembled WGS sequence"/>
</dbReference>
<name>A0A9X2RIW0_9PROT</name>
<dbReference type="Pfam" id="PF00144">
    <property type="entry name" value="Beta-lactamase"/>
    <property type="match status" value="1"/>
</dbReference>
<comment type="caution">
    <text evidence="3">The sequence shown here is derived from an EMBL/GenBank/DDBJ whole genome shotgun (WGS) entry which is preliminary data.</text>
</comment>
<dbReference type="InterPro" id="IPR050789">
    <property type="entry name" value="Diverse_Enzym_Activities"/>
</dbReference>
<accession>A0A9X2RIW0</accession>
<dbReference type="RefSeq" id="WP_256619136.1">
    <property type="nucleotide sequence ID" value="NZ_JANIBC010000004.1"/>
</dbReference>
<feature type="domain" description="Beta-lactamase-related" evidence="2">
    <location>
        <begin position="33"/>
        <end position="360"/>
    </location>
</feature>
<keyword evidence="4" id="KW-1185">Reference proteome</keyword>
<evidence type="ECO:0000259" key="2">
    <source>
        <dbReference type="Pfam" id="PF00144"/>
    </source>
</evidence>
<dbReference type="SUPFAM" id="SSF56601">
    <property type="entry name" value="beta-lactamase/transpeptidase-like"/>
    <property type="match status" value="1"/>
</dbReference>
<protein>
    <submittedName>
        <fullName evidence="3">Beta-lactamase family protein</fullName>
    </submittedName>
</protein>
<evidence type="ECO:0000313" key="3">
    <source>
        <dbReference type="EMBL" id="MCQ8185266.1"/>
    </source>
</evidence>
<evidence type="ECO:0000313" key="4">
    <source>
        <dbReference type="Proteomes" id="UP001142610"/>
    </source>
</evidence>
<feature type="signal peptide" evidence="1">
    <location>
        <begin position="1"/>
        <end position="17"/>
    </location>
</feature>
<dbReference type="InterPro" id="IPR001466">
    <property type="entry name" value="Beta-lactam-related"/>
</dbReference>
<dbReference type="PROSITE" id="PS51257">
    <property type="entry name" value="PROKAR_LIPOPROTEIN"/>
    <property type="match status" value="1"/>
</dbReference>
<evidence type="ECO:0000256" key="1">
    <source>
        <dbReference type="SAM" id="SignalP"/>
    </source>
</evidence>
<sequence>MLTLRSFAAALPLLLLACAQKPSPDSQSWDGGMRQAMEDTGARGLAYARIEGGEVTGVEAFGDRNEAGEPLTTDTVMYGASLTKAVFAYLVLQLADEGMMDLDQPIAELLPKPLPEYTGFEETHAPWEDLADDPRWREITPRHLLGNAGGFRNLFFITLDGRLDWEAPLEIHFDPGSRYGYSGDGSILMQFVLEQGLGLDVGEEMRERVFRPLNMTKTDMMWREDFAENLADGWTLSGEAVPHDERSKVRAAGSMDTTISDAASLFAAMVRCERLSEEMCRELTAPVVPITTRAQFPAPGEELPEEERLDGFSSGPGIHLFEGPQGLVFWRGGHNDWTANMVVCKAASEDCIVMLSNDVRIEPAYPRLVRDALGETGIPWEWTYSGIELLP</sequence>
<proteinExistence type="predicted"/>
<reference evidence="3" key="1">
    <citation type="submission" date="2022-07" db="EMBL/GenBank/DDBJ databases">
        <title>Parvularcula maris sp. nov., an algicidal bacterium isolated from seawater.</title>
        <authorList>
            <person name="Li F."/>
        </authorList>
    </citation>
    <scope>NUCLEOTIDE SEQUENCE</scope>
    <source>
        <strain evidence="3">BGMRC 0090</strain>
    </source>
</reference>
<feature type="chain" id="PRO_5040999342" evidence="1">
    <location>
        <begin position="18"/>
        <end position="391"/>
    </location>
</feature>